<proteinExistence type="predicted"/>
<dbReference type="Gene3D" id="3.40.50.300">
    <property type="entry name" value="P-loop containing nucleotide triphosphate hydrolases"/>
    <property type="match status" value="1"/>
</dbReference>
<dbReference type="SUPFAM" id="SSF52540">
    <property type="entry name" value="P-loop containing nucleoside triphosphate hydrolases"/>
    <property type="match status" value="1"/>
</dbReference>
<evidence type="ECO:0000259" key="5">
    <source>
        <dbReference type="PROSITE" id="PS51192"/>
    </source>
</evidence>
<sequence>MFEMGFEYQVRSIANHVRPDRQTLLFSATFRKRIERLARDILTDPVRIIQGDVGEANNQTRSGKKGLVGIHDISNMQF</sequence>
<dbReference type="Ensembl" id="ENSCSAVT00000003728.1">
    <property type="protein sequence ID" value="ENSCSAVP00000003672.1"/>
    <property type="gene ID" value="ENSCSAVG00000002180.1"/>
</dbReference>
<reference evidence="6" key="3">
    <citation type="submission" date="2025-09" db="UniProtKB">
        <authorList>
            <consortium name="Ensembl"/>
        </authorList>
    </citation>
    <scope>IDENTIFICATION</scope>
</reference>
<reference evidence="6" key="2">
    <citation type="submission" date="2025-08" db="UniProtKB">
        <authorList>
            <consortium name="Ensembl"/>
        </authorList>
    </citation>
    <scope>IDENTIFICATION</scope>
</reference>
<evidence type="ECO:0000256" key="1">
    <source>
        <dbReference type="ARBA" id="ARBA00022741"/>
    </source>
</evidence>
<accession>H2YEC4</accession>
<dbReference type="Proteomes" id="UP000007875">
    <property type="component" value="Unassembled WGS sequence"/>
</dbReference>
<evidence type="ECO:0000256" key="2">
    <source>
        <dbReference type="ARBA" id="ARBA00022801"/>
    </source>
</evidence>
<dbReference type="InterPro" id="IPR027417">
    <property type="entry name" value="P-loop_NTPase"/>
</dbReference>
<evidence type="ECO:0000256" key="3">
    <source>
        <dbReference type="ARBA" id="ARBA00022806"/>
    </source>
</evidence>
<dbReference type="GO" id="GO:0016787">
    <property type="term" value="F:hydrolase activity"/>
    <property type="evidence" value="ECO:0007669"/>
    <property type="project" value="UniProtKB-KW"/>
</dbReference>
<dbReference type="HOGENOM" id="CLU_2621333_0_0_1"/>
<dbReference type="AlphaFoldDB" id="H2YEC4"/>
<feature type="domain" description="Helicase ATP-binding" evidence="5">
    <location>
        <begin position="1"/>
        <end position="48"/>
    </location>
</feature>
<keyword evidence="7" id="KW-1185">Reference proteome</keyword>
<dbReference type="InterPro" id="IPR014001">
    <property type="entry name" value="Helicase_ATP-bd"/>
</dbReference>
<dbReference type="PANTHER" id="PTHR47959">
    <property type="entry name" value="ATP-DEPENDENT RNA HELICASE RHLE-RELATED"/>
    <property type="match status" value="1"/>
</dbReference>
<keyword evidence="3" id="KW-0347">Helicase</keyword>
<dbReference type="GO" id="GO:0005524">
    <property type="term" value="F:ATP binding"/>
    <property type="evidence" value="ECO:0007669"/>
    <property type="project" value="UniProtKB-KW"/>
</dbReference>
<evidence type="ECO:0000313" key="7">
    <source>
        <dbReference type="Proteomes" id="UP000007875"/>
    </source>
</evidence>
<dbReference type="GeneTree" id="ENSGT00940000156559"/>
<organism evidence="6 7">
    <name type="scientific">Ciona savignyi</name>
    <name type="common">Pacific transparent sea squirt</name>
    <dbReference type="NCBI Taxonomy" id="51511"/>
    <lineage>
        <taxon>Eukaryota</taxon>
        <taxon>Metazoa</taxon>
        <taxon>Chordata</taxon>
        <taxon>Tunicata</taxon>
        <taxon>Ascidiacea</taxon>
        <taxon>Phlebobranchia</taxon>
        <taxon>Cionidae</taxon>
        <taxon>Ciona</taxon>
    </lineage>
</organism>
<name>H2YEC4_CIOSA</name>
<protein>
    <recommendedName>
        <fullName evidence="5">Helicase ATP-binding domain-containing protein</fullName>
    </recommendedName>
</protein>
<evidence type="ECO:0000256" key="4">
    <source>
        <dbReference type="ARBA" id="ARBA00022840"/>
    </source>
</evidence>
<dbReference type="PANTHER" id="PTHR47959:SF1">
    <property type="entry name" value="ATP-DEPENDENT RNA HELICASE DBPA"/>
    <property type="match status" value="1"/>
</dbReference>
<reference evidence="7" key="1">
    <citation type="submission" date="2003-08" db="EMBL/GenBank/DDBJ databases">
        <authorList>
            <person name="Birren B."/>
            <person name="Nusbaum C."/>
            <person name="Abebe A."/>
            <person name="Abouelleil A."/>
            <person name="Adekoya E."/>
            <person name="Ait-zahra M."/>
            <person name="Allen N."/>
            <person name="Allen T."/>
            <person name="An P."/>
            <person name="Anderson M."/>
            <person name="Anderson S."/>
            <person name="Arachchi H."/>
            <person name="Armbruster J."/>
            <person name="Bachantsang P."/>
            <person name="Baldwin J."/>
            <person name="Barry A."/>
            <person name="Bayul T."/>
            <person name="Blitshsteyn B."/>
            <person name="Bloom T."/>
            <person name="Blye J."/>
            <person name="Boguslavskiy L."/>
            <person name="Borowsky M."/>
            <person name="Boukhgalter B."/>
            <person name="Brunache A."/>
            <person name="Butler J."/>
            <person name="Calixte N."/>
            <person name="Calvo S."/>
            <person name="Camarata J."/>
            <person name="Campo K."/>
            <person name="Chang J."/>
            <person name="Cheshatsang Y."/>
            <person name="Citroen M."/>
            <person name="Collymore A."/>
            <person name="Considine T."/>
            <person name="Cook A."/>
            <person name="Cooke P."/>
            <person name="Corum B."/>
            <person name="Cuomo C."/>
            <person name="David R."/>
            <person name="Dawoe T."/>
            <person name="Degray S."/>
            <person name="Dodge S."/>
            <person name="Dooley K."/>
            <person name="Dorje P."/>
            <person name="Dorjee K."/>
            <person name="Dorris L."/>
            <person name="Duffey N."/>
            <person name="Dupes A."/>
            <person name="Elkins T."/>
            <person name="Engels R."/>
            <person name="Erickson J."/>
            <person name="Farina A."/>
            <person name="Faro S."/>
            <person name="Ferreira P."/>
            <person name="Fischer H."/>
            <person name="Fitzgerald M."/>
            <person name="Foley K."/>
            <person name="Gage D."/>
            <person name="Galagan J."/>
            <person name="Gearin G."/>
            <person name="Gnerre S."/>
            <person name="Gnirke A."/>
            <person name="Goyette A."/>
            <person name="Graham J."/>
            <person name="Grandbois E."/>
            <person name="Gyaltsen K."/>
            <person name="Hafez N."/>
            <person name="Hagopian D."/>
            <person name="Hagos B."/>
            <person name="Hall J."/>
            <person name="Hatcher B."/>
            <person name="Heller A."/>
            <person name="Higgins H."/>
            <person name="Honan T."/>
            <person name="Horn A."/>
            <person name="Houde N."/>
            <person name="Hughes L."/>
            <person name="Hulme W."/>
            <person name="Husby E."/>
            <person name="Iliev I."/>
            <person name="Jaffe D."/>
            <person name="Jones C."/>
            <person name="Kamal M."/>
            <person name="Kamat A."/>
            <person name="Kamvysselis M."/>
            <person name="Karlsson E."/>
            <person name="Kells C."/>
            <person name="Kieu A."/>
            <person name="Kisner P."/>
            <person name="Kodira C."/>
            <person name="Kulbokas E."/>
            <person name="Labutti K."/>
            <person name="Lama D."/>
            <person name="Landers T."/>
            <person name="Leger J."/>
            <person name="Levine S."/>
            <person name="Lewis D."/>
            <person name="Lewis T."/>
            <person name="Lindblad-toh K."/>
            <person name="Liu X."/>
            <person name="Lokyitsang T."/>
            <person name="Lokyitsang Y."/>
            <person name="Lucien O."/>
            <person name="Lui A."/>
            <person name="Ma L.J."/>
            <person name="Mabbitt R."/>
            <person name="Macdonald J."/>
            <person name="Maclean C."/>
            <person name="Major J."/>
            <person name="Manning J."/>
            <person name="Marabella R."/>
            <person name="Maru K."/>
            <person name="Matthews C."/>
            <person name="Mauceli E."/>
            <person name="Mccarthy M."/>
            <person name="Mcdonough S."/>
            <person name="Mcghee T."/>
            <person name="Meldrim J."/>
            <person name="Meneus L."/>
            <person name="Mesirov J."/>
            <person name="Mihalev A."/>
            <person name="Mihova T."/>
            <person name="Mikkelsen T."/>
            <person name="Mlenga V."/>
            <person name="Moru K."/>
            <person name="Mozes J."/>
            <person name="Mulrain L."/>
            <person name="Munson G."/>
            <person name="Naylor J."/>
            <person name="Newes C."/>
            <person name="Nguyen C."/>
            <person name="Nguyen N."/>
            <person name="Nguyen T."/>
            <person name="Nicol R."/>
            <person name="Nielsen C."/>
            <person name="Nizzari M."/>
            <person name="Norbu C."/>
            <person name="Norbu N."/>
            <person name="O'donnell P."/>
            <person name="Okoawo O."/>
            <person name="O'leary S."/>
            <person name="Omotosho B."/>
            <person name="O'neill K."/>
            <person name="Osman S."/>
            <person name="Parker S."/>
            <person name="Perrin D."/>
            <person name="Phunkhang P."/>
            <person name="Piqani B."/>
            <person name="Purcell S."/>
            <person name="Rachupka T."/>
            <person name="Ramasamy U."/>
            <person name="Rameau R."/>
            <person name="Ray V."/>
            <person name="Raymond C."/>
            <person name="Retta R."/>
            <person name="Richardson S."/>
            <person name="Rise C."/>
            <person name="Rodriguez J."/>
            <person name="Rogers J."/>
            <person name="Rogov P."/>
            <person name="Rutman M."/>
            <person name="Schupbach R."/>
            <person name="Seaman C."/>
            <person name="Settipalli S."/>
            <person name="Sharpe T."/>
            <person name="Sheridan J."/>
            <person name="Sherpa N."/>
            <person name="Shi J."/>
            <person name="Smirnov S."/>
            <person name="Smith C."/>
            <person name="Sougnez C."/>
            <person name="Spencer B."/>
            <person name="Stalker J."/>
            <person name="Stange-thomann N."/>
            <person name="Stavropoulos S."/>
            <person name="Stetson K."/>
            <person name="Stone C."/>
            <person name="Stone S."/>
            <person name="Stubbs M."/>
            <person name="Talamas J."/>
            <person name="Tchuinga P."/>
            <person name="Tenzing P."/>
            <person name="Tesfaye S."/>
            <person name="Theodore J."/>
            <person name="Thoulutsang Y."/>
            <person name="Topham K."/>
            <person name="Towey S."/>
            <person name="Tsamla T."/>
            <person name="Tsomo N."/>
            <person name="Vallee D."/>
            <person name="Vassiliev H."/>
            <person name="Venkataraman V."/>
            <person name="Vinson J."/>
            <person name="Vo A."/>
            <person name="Wade C."/>
            <person name="Wang S."/>
            <person name="Wangchuk T."/>
            <person name="Wangdi T."/>
            <person name="Whittaker C."/>
            <person name="Wilkinson J."/>
            <person name="Wu Y."/>
            <person name="Wyman D."/>
            <person name="Yadav S."/>
            <person name="Yang S."/>
            <person name="Yang X."/>
            <person name="Yeager S."/>
            <person name="Yee E."/>
            <person name="Young G."/>
            <person name="Zainoun J."/>
            <person name="Zembeck L."/>
            <person name="Zimmer A."/>
            <person name="Zody M."/>
            <person name="Lander E."/>
        </authorList>
    </citation>
    <scope>NUCLEOTIDE SEQUENCE [LARGE SCALE GENOMIC DNA]</scope>
</reference>
<keyword evidence="4" id="KW-0067">ATP-binding</keyword>
<keyword evidence="1" id="KW-0547">Nucleotide-binding</keyword>
<dbReference type="GO" id="GO:0003724">
    <property type="term" value="F:RNA helicase activity"/>
    <property type="evidence" value="ECO:0007669"/>
    <property type="project" value="TreeGrafter"/>
</dbReference>
<dbReference type="InterPro" id="IPR050079">
    <property type="entry name" value="DEAD_box_RNA_helicase"/>
</dbReference>
<dbReference type="PROSITE" id="PS51192">
    <property type="entry name" value="HELICASE_ATP_BIND_1"/>
    <property type="match status" value="1"/>
</dbReference>
<dbReference type="GO" id="GO:0005829">
    <property type="term" value="C:cytosol"/>
    <property type="evidence" value="ECO:0007669"/>
    <property type="project" value="TreeGrafter"/>
</dbReference>
<evidence type="ECO:0000313" key="6">
    <source>
        <dbReference type="Ensembl" id="ENSCSAVP00000003672.1"/>
    </source>
</evidence>
<keyword evidence="2" id="KW-0378">Hydrolase</keyword>